<dbReference type="SUPFAM" id="SSF109604">
    <property type="entry name" value="HD-domain/PDEase-like"/>
    <property type="match status" value="1"/>
</dbReference>
<comment type="subcellular location">
    <subcellularLocation>
        <location evidence="2">Chromosome</location>
    </subcellularLocation>
    <subcellularLocation>
        <location evidence="1">Nucleus</location>
    </subcellularLocation>
</comment>
<dbReference type="InterPro" id="IPR029016">
    <property type="entry name" value="GAF-like_dom_sf"/>
</dbReference>
<dbReference type="GO" id="GO:0007165">
    <property type="term" value="P:signal transduction"/>
    <property type="evidence" value="ECO:0007669"/>
    <property type="project" value="InterPro"/>
</dbReference>
<proteinExistence type="inferred from homology"/>
<dbReference type="GO" id="GO:0005694">
    <property type="term" value="C:chromosome"/>
    <property type="evidence" value="ECO:0007669"/>
    <property type="project" value="UniProtKB-SubCell"/>
</dbReference>
<dbReference type="PROSITE" id="PS00126">
    <property type="entry name" value="PDEASE_I_1"/>
    <property type="match status" value="1"/>
</dbReference>
<evidence type="ECO:0000256" key="11">
    <source>
        <dbReference type="PIRSR" id="PIRSR623088-2"/>
    </source>
</evidence>
<reference evidence="16" key="1">
    <citation type="journal article" name="BMC Genomics">
        <title>Long-read sequencing and de novo genome assembly of marine medaka (Oryzias melastigma).</title>
        <authorList>
            <person name="Liang P."/>
            <person name="Saqib H.S.A."/>
            <person name="Ni X."/>
            <person name="Shen Y."/>
        </authorList>
    </citation>
    <scope>NUCLEOTIDE SEQUENCE</scope>
    <source>
        <strain evidence="16">Bigg-433</strain>
    </source>
</reference>
<evidence type="ECO:0000256" key="5">
    <source>
        <dbReference type="ARBA" id="ARBA00022454"/>
    </source>
</evidence>
<evidence type="ECO:0000256" key="6">
    <source>
        <dbReference type="ARBA" id="ARBA00022535"/>
    </source>
</evidence>
<protein>
    <recommendedName>
        <fullName evidence="13">Phosphodiesterase</fullName>
        <ecNumber evidence="13">3.1.4.-</ecNumber>
    </recommendedName>
</protein>
<dbReference type="CDD" id="cd00077">
    <property type="entry name" value="HDc"/>
    <property type="match status" value="1"/>
</dbReference>
<feature type="binding site" evidence="11">
    <location>
        <position position="923"/>
    </location>
    <ligand>
        <name>AMP</name>
        <dbReference type="ChEBI" id="CHEBI:456215"/>
    </ligand>
</feature>
<dbReference type="SMART" id="SM00065">
    <property type="entry name" value="GAF"/>
    <property type="match status" value="2"/>
</dbReference>
<dbReference type="InterPro" id="IPR003607">
    <property type="entry name" value="HD/PDEase_dom"/>
</dbReference>
<dbReference type="SMART" id="SM00471">
    <property type="entry name" value="HDc"/>
    <property type="match status" value="1"/>
</dbReference>
<dbReference type="InterPro" id="IPR023174">
    <property type="entry name" value="PDEase_CS"/>
</dbReference>
<feature type="binding site" evidence="12">
    <location>
        <position position="722"/>
    </location>
    <ligand>
        <name>Zn(2+)</name>
        <dbReference type="ChEBI" id="CHEBI:29105"/>
        <label>1</label>
    </ligand>
</feature>
<feature type="binding site" evidence="12">
    <location>
        <position position="760"/>
    </location>
    <ligand>
        <name>Zn(2+)</name>
        <dbReference type="ChEBI" id="CHEBI:29105"/>
        <label>1</label>
    </ligand>
</feature>
<organism evidence="16 17">
    <name type="scientific">Oryzias melastigma</name>
    <name type="common">Marine medaka</name>
    <dbReference type="NCBI Taxonomy" id="30732"/>
    <lineage>
        <taxon>Eukaryota</taxon>
        <taxon>Metazoa</taxon>
        <taxon>Chordata</taxon>
        <taxon>Craniata</taxon>
        <taxon>Vertebrata</taxon>
        <taxon>Euteleostomi</taxon>
        <taxon>Actinopterygii</taxon>
        <taxon>Neopterygii</taxon>
        <taxon>Teleostei</taxon>
        <taxon>Neoteleostei</taxon>
        <taxon>Acanthomorphata</taxon>
        <taxon>Ovalentaria</taxon>
        <taxon>Atherinomorphae</taxon>
        <taxon>Beloniformes</taxon>
        <taxon>Adrianichthyidae</taxon>
        <taxon>Oryziinae</taxon>
        <taxon>Oryzias</taxon>
    </lineage>
</organism>
<evidence type="ECO:0000256" key="8">
    <source>
        <dbReference type="ARBA" id="ARBA00022801"/>
    </source>
</evidence>
<dbReference type="SUPFAM" id="SSF55781">
    <property type="entry name" value="GAF domain-like"/>
    <property type="match status" value="2"/>
</dbReference>
<evidence type="ECO:0000256" key="3">
    <source>
        <dbReference type="ARBA" id="ARBA00007648"/>
    </source>
</evidence>
<feature type="binding site" evidence="11">
    <location>
        <position position="870"/>
    </location>
    <ligand>
        <name>AMP</name>
        <dbReference type="ChEBI" id="CHEBI:456215"/>
    </ligand>
</feature>
<feature type="binding site" evidence="11">
    <location>
        <begin position="718"/>
        <end position="722"/>
    </location>
    <ligand>
        <name>AMP</name>
        <dbReference type="ChEBI" id="CHEBI:456215"/>
    </ligand>
</feature>
<dbReference type="FunFam" id="1.10.1300.10:FF:000003">
    <property type="entry name" value="Phosphodiesterase"/>
    <property type="match status" value="1"/>
</dbReference>
<dbReference type="GO" id="GO:0005634">
    <property type="term" value="C:nucleus"/>
    <property type="evidence" value="ECO:0007669"/>
    <property type="project" value="UniProtKB-SubCell"/>
</dbReference>
<feature type="binding site" evidence="11">
    <location>
        <position position="760"/>
    </location>
    <ligand>
        <name>AMP</name>
        <dbReference type="ChEBI" id="CHEBI:456215"/>
    </ligand>
</feature>
<dbReference type="PANTHER" id="PTHR13386:SF1">
    <property type="entry name" value="HISTONE PARYLATION FACTOR 1"/>
    <property type="match status" value="1"/>
</dbReference>
<keyword evidence="8 13" id="KW-0378">Hydrolase</keyword>
<comment type="similarity">
    <text evidence="3 13">Belongs to the cyclic nucleotide phosphodiesterase family.</text>
</comment>
<dbReference type="InterPro" id="IPR003018">
    <property type="entry name" value="GAF"/>
</dbReference>
<feature type="region of interest" description="Disordered" evidence="14">
    <location>
        <begin position="61"/>
        <end position="87"/>
    </location>
</feature>
<comment type="similarity">
    <text evidence="4">Belongs to the HPF1 family.</text>
</comment>
<dbReference type="Gene3D" id="3.30.450.40">
    <property type="match status" value="2"/>
</dbReference>
<keyword evidence="6" id="KW-0140">cGMP</keyword>
<dbReference type="Gene3D" id="1.10.1300.10">
    <property type="entry name" value="3'5'-cyclic nucleotide phosphodiesterase, catalytic domain"/>
    <property type="match status" value="1"/>
</dbReference>
<dbReference type="GO" id="GO:0004114">
    <property type="term" value="F:3',5'-cyclic-nucleotide phosphodiesterase activity"/>
    <property type="evidence" value="ECO:0007669"/>
    <property type="project" value="InterPro"/>
</dbReference>
<dbReference type="GO" id="GO:0072572">
    <property type="term" value="F:poly-ADP-D-ribose binding"/>
    <property type="evidence" value="ECO:0007669"/>
    <property type="project" value="TreeGrafter"/>
</dbReference>
<dbReference type="GO" id="GO:0046872">
    <property type="term" value="F:metal ion binding"/>
    <property type="evidence" value="ECO:0007669"/>
    <property type="project" value="UniProtKB-KW"/>
</dbReference>
<feature type="binding site" evidence="12">
    <location>
        <position position="759"/>
    </location>
    <ligand>
        <name>Zn(2+)</name>
        <dbReference type="ChEBI" id="CHEBI:29105"/>
        <label>1</label>
    </ligand>
</feature>
<feature type="active site" description="Proton donor" evidence="10">
    <location>
        <position position="718"/>
    </location>
</feature>
<dbReference type="GO" id="GO:0006974">
    <property type="term" value="P:DNA damage response"/>
    <property type="evidence" value="ECO:0007669"/>
    <property type="project" value="InterPro"/>
</dbReference>
<dbReference type="EC" id="3.1.4.-" evidence="13"/>
<dbReference type="Pfam" id="PF01590">
    <property type="entry name" value="GAF"/>
    <property type="match status" value="2"/>
</dbReference>
<keyword evidence="9" id="KW-0539">Nucleus</keyword>
<feature type="domain" description="PDEase" evidence="15">
    <location>
        <begin position="641"/>
        <end position="976"/>
    </location>
</feature>
<evidence type="ECO:0000256" key="7">
    <source>
        <dbReference type="ARBA" id="ARBA00022723"/>
    </source>
</evidence>
<dbReference type="AlphaFoldDB" id="A0A834FGT5"/>
<keyword evidence="7 12" id="KW-0479">Metal-binding</keyword>
<dbReference type="InterPro" id="IPR023088">
    <property type="entry name" value="PDEase"/>
</dbReference>
<dbReference type="GO" id="GO:0042393">
    <property type="term" value="F:histone binding"/>
    <property type="evidence" value="ECO:0007669"/>
    <property type="project" value="InterPro"/>
</dbReference>
<evidence type="ECO:0000256" key="1">
    <source>
        <dbReference type="ARBA" id="ARBA00004123"/>
    </source>
</evidence>
<dbReference type="InterPro" id="IPR036971">
    <property type="entry name" value="PDEase_catalytic_dom_sf"/>
</dbReference>
<feature type="binding site" evidence="12">
    <location>
        <position position="870"/>
    </location>
    <ligand>
        <name>Zn(2+)</name>
        <dbReference type="ChEBI" id="CHEBI:29105"/>
        <label>1</label>
    </ligand>
</feature>
<dbReference type="PROSITE" id="PS51845">
    <property type="entry name" value="PDEASE_I_2"/>
    <property type="match status" value="1"/>
</dbReference>
<evidence type="ECO:0000256" key="10">
    <source>
        <dbReference type="PIRSR" id="PIRSR623088-1"/>
    </source>
</evidence>
<evidence type="ECO:0000256" key="9">
    <source>
        <dbReference type="ARBA" id="ARBA00023242"/>
    </source>
</evidence>
<feature type="binding site" evidence="12">
    <location>
        <position position="760"/>
    </location>
    <ligand>
        <name>Zn(2+)</name>
        <dbReference type="ChEBI" id="CHEBI:29105"/>
        <label>2</label>
    </ligand>
</feature>
<evidence type="ECO:0000256" key="2">
    <source>
        <dbReference type="ARBA" id="ARBA00004286"/>
    </source>
</evidence>
<dbReference type="InterPro" id="IPR019361">
    <property type="entry name" value="HPF1"/>
</dbReference>
<dbReference type="Pfam" id="PF00233">
    <property type="entry name" value="PDEase_I"/>
    <property type="match status" value="1"/>
</dbReference>
<evidence type="ECO:0000256" key="4">
    <source>
        <dbReference type="ARBA" id="ARBA00010803"/>
    </source>
</evidence>
<dbReference type="PANTHER" id="PTHR13386">
    <property type="entry name" value="HISTONE PARYLATION FACTOR 1"/>
    <property type="match status" value="1"/>
</dbReference>
<accession>A0A834FGT5</accession>
<evidence type="ECO:0000256" key="12">
    <source>
        <dbReference type="PIRSR" id="PIRSR623088-3"/>
    </source>
</evidence>
<evidence type="ECO:0000313" key="17">
    <source>
        <dbReference type="Proteomes" id="UP000646548"/>
    </source>
</evidence>
<dbReference type="PRINTS" id="PR00387">
    <property type="entry name" value="PDIESTERASE1"/>
</dbReference>
<gene>
    <name evidence="16" type="ORF">FQA47_013702</name>
</gene>
<dbReference type="Pfam" id="PF10228">
    <property type="entry name" value="HPF1"/>
    <property type="match status" value="1"/>
</dbReference>
<keyword evidence="5" id="KW-0158">Chromosome</keyword>
<evidence type="ECO:0000256" key="14">
    <source>
        <dbReference type="SAM" id="MobiDB-lite"/>
    </source>
</evidence>
<evidence type="ECO:0000313" key="16">
    <source>
        <dbReference type="EMBL" id="KAF6733835.1"/>
    </source>
</evidence>
<name>A0A834FGT5_ORYME</name>
<comment type="caution">
    <text evidence="16">The sequence shown here is derived from an EMBL/GenBank/DDBJ whole genome shotgun (WGS) entry which is preliminary data.</text>
</comment>
<dbReference type="Proteomes" id="UP000646548">
    <property type="component" value="Unassembled WGS sequence"/>
</dbReference>
<comment type="cofactor">
    <cofactor evidence="13">
        <name>a divalent metal cation</name>
        <dbReference type="ChEBI" id="CHEBI:60240"/>
    </cofactor>
    <text evidence="13">Binds 2 divalent metal cations per subunit. Site 1 may preferentially bind zinc ions, while site 2 has a preference for magnesium and/or manganese ions.</text>
</comment>
<dbReference type="EMBL" id="WKFB01000150">
    <property type="protein sequence ID" value="KAF6733835.1"/>
    <property type="molecule type" value="Genomic_DNA"/>
</dbReference>
<evidence type="ECO:0000256" key="13">
    <source>
        <dbReference type="RuleBase" id="RU363067"/>
    </source>
</evidence>
<dbReference type="InterPro" id="IPR002073">
    <property type="entry name" value="PDEase_catalytic_dom"/>
</dbReference>
<evidence type="ECO:0000259" key="15">
    <source>
        <dbReference type="PROSITE" id="PS51845"/>
    </source>
</evidence>
<sequence length="1275" mass="143471">MAKEDRGPLAADAVDLLLCSIHGVMADSSWSSLSQNSCQEWACPLQVVMTCPPRGQAVMEHGGARAGSPPGSGAGANMSLRGSGAREPPVVRGTGWLFSPLWSPRSKRRGENFGGEMSSDQAWLDDHSDFTRAYFSRRSSAVSVHPADMSPRMSPRIPRSTSDHSKLLAVAPHRRTSLPVSCSHLDISPQRDRLHPFCSNLSPPDWMDHLCHSPCAPRPSRSSRSCLSPCRPLSAICPQSPDLLCTPKILPPVSSKTPACGRSEGCPWMAGLLGGGLTWMGSVAELCQGAVDHVGELLTAEKGSLSLVKKDCDEKSSLEEVVALTPLGGWSEHSLHCQAHQELLKGVMECVLARDAPMNLRNASEDFRFNLDNNQSSNIKTVLSVPIKNHRGEVVGVVVMINKRNVCDGSLSAFTSLDEKVLSNHMDVLGMVLDNIQLYESSRQEAKRSHALIKMAQVLSREHHSFEVLLSKMAATIMPFTCAQYCTIFIPADQTSVIDNKVTFSRVIHLECEELGSTCQIYRREGDITDIDPSYACQTLKTMKTLNMAKCSEESIRSIICCPVRNERSENVIAVCQLMNKQSKDSDDLEAFNRYDECLLEDLAVYCGLALQYSEAVHITEVRRASIKVTQEVLAYHITAAEQEIQALQEAAIPSADSLNILDFNFSDFGLPEDLTAQATIRMFLDLNLVQEFSIDYKSLCQWVLTVRRGYRNNVPYHNWSHALCTAQSMFAMLMATDQLHNIFSRLEILALMIATLNHDIDHRGVNNSYIERTKQPLAQLYGHSSLENHHYNLCLFILSNTGSQILSSLSSEDHRTVLHMVKRAILATDLNVYMQRRKEFFSLVEKNRMKWKCEKQRDLLRSMLMTASDLSAIAKPWPEQKRIANLVAMEFFAQGDKEREEFKIRPIDIMNRENITRLPHMQVEYIDEICYPLYKDVSSFNGDVKKMRTDGSKDVPLSGVTPEQRDEMLQLYGFQMPEDLYHFWEFCKELCTENPCGALKDTLDLQLVGPFEILAGAHRNSKNPQPNFHLHWRHFYDPPEFQTVLQGSEDSQHHMGYYRDTPDSFPSFVGENEAKKDCTISQMGDNLFAAVYLYLQKKRKERGSKKGETGAWESLETKLKDKAESLNLSLEQKTKAMKQRDKKVVTKTFHGAGIVVPVDKNDVGYRELPETDAGLKKICKAIAEARNDEERVKAFGPIQEMITFVQFANDECDYGMGYELGIDLFCYGSHYFHKIIKQLLPMAYNLLKRSLFGDILEAHISRRTPNNLDQLSLE</sequence>